<dbReference type="EMBL" id="BKZQ01000022">
    <property type="protein sequence ID" value="GER70529.1"/>
    <property type="molecule type" value="Genomic_DNA"/>
</dbReference>
<accession>A0A5J4JGT9</accession>
<keyword evidence="2" id="KW-1185">Reference proteome</keyword>
<evidence type="ECO:0000313" key="2">
    <source>
        <dbReference type="Proteomes" id="UP000391919"/>
    </source>
</evidence>
<organism evidence="1 2">
    <name type="scientific">Weizmannia acidilactici</name>
    <dbReference type="NCBI Taxonomy" id="2607726"/>
    <lineage>
        <taxon>Bacteria</taxon>
        <taxon>Bacillati</taxon>
        <taxon>Bacillota</taxon>
        <taxon>Bacilli</taxon>
        <taxon>Bacillales</taxon>
        <taxon>Bacillaceae</taxon>
        <taxon>Heyndrickxia</taxon>
    </lineage>
</organism>
<name>A0A5J4JGT9_9BACI</name>
<dbReference type="Proteomes" id="UP000391919">
    <property type="component" value="Unassembled WGS sequence"/>
</dbReference>
<sequence length="55" mass="6314">MFENCGYRPSFYMICHSMASSAVPAGKNFDQQYDSGKHKEEMDKCTCNMENIPKI</sequence>
<evidence type="ECO:0000313" key="1">
    <source>
        <dbReference type="EMBL" id="GER70529.1"/>
    </source>
</evidence>
<reference evidence="1 2" key="1">
    <citation type="submission" date="2019-09" db="EMBL/GenBank/DDBJ databases">
        <title>Draft genome sequence of Bacillus sp. JC-7.</title>
        <authorList>
            <person name="Tanaka N."/>
            <person name="Shiwa Y."/>
            <person name="Fujita N."/>
            <person name="Tanasupawat S."/>
        </authorList>
    </citation>
    <scope>NUCLEOTIDE SEQUENCE [LARGE SCALE GENOMIC DNA]</scope>
    <source>
        <strain evidence="1 2">JC-7</strain>
    </source>
</reference>
<proteinExistence type="predicted"/>
<gene>
    <name evidence="1" type="ORF">BpJC7_18320</name>
</gene>
<dbReference type="AlphaFoldDB" id="A0A5J4JGT9"/>
<protein>
    <submittedName>
        <fullName evidence="1">Uncharacterized protein</fullName>
    </submittedName>
</protein>
<comment type="caution">
    <text evidence="1">The sequence shown here is derived from an EMBL/GenBank/DDBJ whole genome shotgun (WGS) entry which is preliminary data.</text>
</comment>